<proteinExistence type="predicted"/>
<dbReference type="InterPro" id="IPR002110">
    <property type="entry name" value="Ankyrin_rpt"/>
</dbReference>
<evidence type="ECO:0000313" key="4">
    <source>
        <dbReference type="Proteomes" id="UP001168877"/>
    </source>
</evidence>
<dbReference type="InterPro" id="IPR036869">
    <property type="entry name" value="J_dom_sf"/>
</dbReference>
<protein>
    <submittedName>
        <fullName evidence="3">Uncharacterized protein</fullName>
    </submittedName>
</protein>
<dbReference type="Pfam" id="PF12796">
    <property type="entry name" value="Ank_2"/>
    <property type="match status" value="1"/>
</dbReference>
<comment type="caution">
    <text evidence="3">The sequence shown here is derived from an EMBL/GenBank/DDBJ whole genome shotgun (WGS) entry which is preliminary data.</text>
</comment>
<dbReference type="Gene3D" id="1.10.287.110">
    <property type="entry name" value="DnaJ domain"/>
    <property type="match status" value="1"/>
</dbReference>
<dbReference type="Proteomes" id="UP001168877">
    <property type="component" value="Unassembled WGS sequence"/>
</dbReference>
<dbReference type="SUPFAM" id="SSF46565">
    <property type="entry name" value="Chaperone J-domain"/>
    <property type="match status" value="1"/>
</dbReference>
<accession>A0AA39RCV1</accession>
<evidence type="ECO:0000313" key="3">
    <source>
        <dbReference type="EMBL" id="KAK0571411.1"/>
    </source>
</evidence>
<dbReference type="GO" id="GO:0005886">
    <property type="term" value="C:plasma membrane"/>
    <property type="evidence" value="ECO:0007669"/>
    <property type="project" value="TreeGrafter"/>
</dbReference>
<gene>
    <name evidence="3" type="ORF">LWI29_015267</name>
</gene>
<sequence length="161" mass="18002">MMTTMVSPAVATVESISITSSNSLYEVMRVDPTASMTEIKTAYRSLAKVAAARGHVQVVKFLVCMYPRGCVHKDINGRNPIHISAMNGYTDIIQKILHTRRDSATILTRSEGTILHLCIKFNQYESFKLLVENDPDSVSFKDVDHNIVLHMAVSQKQAKVY</sequence>
<dbReference type="PANTHER" id="PTHR24186">
    <property type="entry name" value="PROTEIN PHOSPHATASE 1 REGULATORY SUBUNIT"/>
    <property type="match status" value="1"/>
</dbReference>
<evidence type="ECO:0000256" key="2">
    <source>
        <dbReference type="ARBA" id="ARBA00023043"/>
    </source>
</evidence>
<organism evidence="3 4">
    <name type="scientific">Acer saccharum</name>
    <name type="common">Sugar maple</name>
    <dbReference type="NCBI Taxonomy" id="4024"/>
    <lineage>
        <taxon>Eukaryota</taxon>
        <taxon>Viridiplantae</taxon>
        <taxon>Streptophyta</taxon>
        <taxon>Embryophyta</taxon>
        <taxon>Tracheophyta</taxon>
        <taxon>Spermatophyta</taxon>
        <taxon>Magnoliopsida</taxon>
        <taxon>eudicotyledons</taxon>
        <taxon>Gunneridae</taxon>
        <taxon>Pentapetalae</taxon>
        <taxon>rosids</taxon>
        <taxon>malvids</taxon>
        <taxon>Sapindales</taxon>
        <taxon>Sapindaceae</taxon>
        <taxon>Hippocastanoideae</taxon>
        <taxon>Acereae</taxon>
        <taxon>Acer</taxon>
    </lineage>
</organism>
<reference evidence="3" key="1">
    <citation type="journal article" date="2022" name="Plant J.">
        <title>Strategies of tolerance reflected in two North American maple genomes.</title>
        <authorList>
            <person name="McEvoy S.L."/>
            <person name="Sezen U.U."/>
            <person name="Trouern-Trend A."/>
            <person name="McMahon S.M."/>
            <person name="Schaberg P.G."/>
            <person name="Yang J."/>
            <person name="Wegrzyn J.L."/>
            <person name="Swenson N.G."/>
        </authorList>
    </citation>
    <scope>NUCLEOTIDE SEQUENCE</scope>
    <source>
        <strain evidence="3">NS2018</strain>
    </source>
</reference>
<evidence type="ECO:0000256" key="1">
    <source>
        <dbReference type="ARBA" id="ARBA00022737"/>
    </source>
</evidence>
<dbReference type="InterPro" id="IPR036770">
    <property type="entry name" value="Ankyrin_rpt-contain_sf"/>
</dbReference>
<reference evidence="3" key="2">
    <citation type="submission" date="2023-06" db="EMBL/GenBank/DDBJ databases">
        <authorList>
            <person name="Swenson N.G."/>
            <person name="Wegrzyn J.L."/>
            <person name="Mcevoy S.L."/>
        </authorList>
    </citation>
    <scope>NUCLEOTIDE SEQUENCE</scope>
    <source>
        <strain evidence="3">NS2018</strain>
        <tissue evidence="3">Leaf</tissue>
    </source>
</reference>
<dbReference type="SMART" id="SM00248">
    <property type="entry name" value="ANK"/>
    <property type="match status" value="3"/>
</dbReference>
<keyword evidence="4" id="KW-1185">Reference proteome</keyword>
<name>A0AA39RCV1_ACESA</name>
<dbReference type="AlphaFoldDB" id="A0AA39RCV1"/>
<dbReference type="Gene3D" id="1.25.40.20">
    <property type="entry name" value="Ankyrin repeat-containing domain"/>
    <property type="match status" value="1"/>
</dbReference>
<keyword evidence="1" id="KW-0677">Repeat</keyword>
<keyword evidence="2" id="KW-0040">ANK repeat</keyword>
<dbReference type="SUPFAM" id="SSF48403">
    <property type="entry name" value="Ankyrin repeat"/>
    <property type="match status" value="1"/>
</dbReference>
<dbReference type="EMBL" id="JAUESC010000388">
    <property type="protein sequence ID" value="KAK0571411.1"/>
    <property type="molecule type" value="Genomic_DNA"/>
</dbReference>
<dbReference type="PANTHER" id="PTHR24186:SF38">
    <property type="entry name" value="ANKYRIN REPEAT FAMILY PROTEIN"/>
    <property type="match status" value="1"/>
</dbReference>